<evidence type="ECO:0000313" key="2">
    <source>
        <dbReference type="EMBL" id="MDQ0517541.1"/>
    </source>
</evidence>
<accession>A0ABU0M9A4</accession>
<comment type="caution">
    <text evidence="2">The sequence shown here is derived from an EMBL/GenBank/DDBJ whole genome shotgun (WGS) entry which is preliminary data.</text>
</comment>
<dbReference type="RefSeq" id="WP_266283106.1">
    <property type="nucleotide sequence ID" value="NZ_JAPKNF010000002.1"/>
</dbReference>
<name>A0ABU0M9A4_9HYPH</name>
<dbReference type="InterPro" id="IPR021327">
    <property type="entry name" value="DUF2934"/>
</dbReference>
<reference evidence="2 3" key="1">
    <citation type="submission" date="2023-07" db="EMBL/GenBank/DDBJ databases">
        <title>Genomic Encyclopedia of Type Strains, Phase IV (KMG-IV): sequencing the most valuable type-strain genomes for metagenomic binning, comparative biology and taxonomic classification.</title>
        <authorList>
            <person name="Goeker M."/>
        </authorList>
    </citation>
    <scope>NUCLEOTIDE SEQUENCE [LARGE SCALE GENOMIC DNA]</scope>
    <source>
        <strain evidence="2 3">B1-1</strain>
    </source>
</reference>
<dbReference type="EMBL" id="JAUSWJ010000001">
    <property type="protein sequence ID" value="MDQ0517541.1"/>
    <property type="molecule type" value="Genomic_DNA"/>
</dbReference>
<sequence length="66" mass="7232">MPEFEDHEIAAEAYGLWQADGSPLWGHPVDHWLRAIDNLRRRAATGASEGARNGEEGTADQLPHPG</sequence>
<gene>
    <name evidence="2" type="ORF">QO015_003154</name>
</gene>
<keyword evidence="3" id="KW-1185">Reference proteome</keyword>
<evidence type="ECO:0000313" key="3">
    <source>
        <dbReference type="Proteomes" id="UP001223743"/>
    </source>
</evidence>
<evidence type="ECO:0008006" key="4">
    <source>
        <dbReference type="Google" id="ProtNLM"/>
    </source>
</evidence>
<feature type="region of interest" description="Disordered" evidence="1">
    <location>
        <begin position="44"/>
        <end position="66"/>
    </location>
</feature>
<evidence type="ECO:0000256" key="1">
    <source>
        <dbReference type="SAM" id="MobiDB-lite"/>
    </source>
</evidence>
<dbReference type="Proteomes" id="UP001223743">
    <property type="component" value="Unassembled WGS sequence"/>
</dbReference>
<protein>
    <recommendedName>
        <fullName evidence="4">DUF2934 domain-containing protein</fullName>
    </recommendedName>
</protein>
<organism evidence="2 3">
    <name type="scientific">Kaistia geumhonensis</name>
    <dbReference type="NCBI Taxonomy" id="410839"/>
    <lineage>
        <taxon>Bacteria</taxon>
        <taxon>Pseudomonadati</taxon>
        <taxon>Pseudomonadota</taxon>
        <taxon>Alphaproteobacteria</taxon>
        <taxon>Hyphomicrobiales</taxon>
        <taxon>Kaistiaceae</taxon>
        <taxon>Kaistia</taxon>
    </lineage>
</organism>
<dbReference type="Pfam" id="PF11154">
    <property type="entry name" value="DUF2934"/>
    <property type="match status" value="1"/>
</dbReference>
<proteinExistence type="predicted"/>